<name>A0A6P1DQU0_9GAMM</name>
<accession>A0A6P1DQU0</accession>
<dbReference type="RefSeq" id="WP_164652799.1">
    <property type="nucleotide sequence ID" value="NZ_JAAIJR010000018.1"/>
</dbReference>
<dbReference type="AlphaFoldDB" id="A0A6P1DQU0"/>
<dbReference type="Proteomes" id="UP000471640">
    <property type="component" value="Unassembled WGS sequence"/>
</dbReference>
<proteinExistence type="predicted"/>
<evidence type="ECO:0000313" key="1">
    <source>
        <dbReference type="EMBL" id="NEX19900.1"/>
    </source>
</evidence>
<reference evidence="2" key="1">
    <citation type="journal article" date="2020" name="Microbiol. Resour. Announc.">
        <title>Draft Genome Sequences of Thiorhodococcus mannitoliphagus and Thiorhodococcus minor, Purple Sulfur Photosynthetic Bacteria in the Gammaproteobacterial Family Chromatiaceae.</title>
        <authorList>
            <person name="Aviles F.A."/>
            <person name="Meyer T.E."/>
            <person name="Kyndt J.A."/>
        </authorList>
    </citation>
    <scope>NUCLEOTIDE SEQUENCE [LARGE SCALE GENOMIC DNA]</scope>
    <source>
        <strain evidence="2">DSM 18266</strain>
    </source>
</reference>
<comment type="caution">
    <text evidence="1">The sequence shown here is derived from an EMBL/GenBank/DDBJ whole genome shotgun (WGS) entry which is preliminary data.</text>
</comment>
<gene>
    <name evidence="1" type="ORF">G3480_06150</name>
</gene>
<evidence type="ECO:0000313" key="2">
    <source>
        <dbReference type="Proteomes" id="UP000471640"/>
    </source>
</evidence>
<sequence>MWQDPIVTETRQLREQYAGTLAHDIDAIFEDIRSRQGQAGKRLVSFPARPVRALQQADKTGSAGQ</sequence>
<protein>
    <submittedName>
        <fullName evidence="1">Uncharacterized protein</fullName>
    </submittedName>
</protein>
<organism evidence="1 2">
    <name type="scientific">Thiorhodococcus mannitoliphagus</name>
    <dbReference type="NCBI Taxonomy" id="329406"/>
    <lineage>
        <taxon>Bacteria</taxon>
        <taxon>Pseudomonadati</taxon>
        <taxon>Pseudomonadota</taxon>
        <taxon>Gammaproteobacteria</taxon>
        <taxon>Chromatiales</taxon>
        <taxon>Chromatiaceae</taxon>
        <taxon>Thiorhodococcus</taxon>
    </lineage>
</organism>
<dbReference type="EMBL" id="JAAIJR010000018">
    <property type="protein sequence ID" value="NEX19900.1"/>
    <property type="molecule type" value="Genomic_DNA"/>
</dbReference>
<reference evidence="1 2" key="2">
    <citation type="submission" date="2020-02" db="EMBL/GenBank/DDBJ databases">
        <title>Genome sequences of Thiorhodococcus mannitoliphagus and Thiorhodococcus minor, purple sulfur photosynthetic bacteria in the gammaproteobacterial family, Chromatiaceae.</title>
        <authorList>
            <person name="Aviles F.A."/>
            <person name="Meyer T.E."/>
            <person name="Kyndt J.A."/>
        </authorList>
    </citation>
    <scope>NUCLEOTIDE SEQUENCE [LARGE SCALE GENOMIC DNA]</scope>
    <source>
        <strain evidence="1 2">DSM 18266</strain>
    </source>
</reference>
<keyword evidence="2" id="KW-1185">Reference proteome</keyword>